<evidence type="ECO:0000313" key="3">
    <source>
        <dbReference type="WBParaSite" id="SSTP_0000436000.1"/>
    </source>
</evidence>
<evidence type="ECO:0000313" key="2">
    <source>
        <dbReference type="Proteomes" id="UP000035681"/>
    </source>
</evidence>
<dbReference type="WBParaSite" id="SSTP_0000436000.1">
    <property type="protein sequence ID" value="SSTP_0000436000.1"/>
    <property type="gene ID" value="SSTP_0000436000"/>
</dbReference>
<feature type="signal peptide" evidence="1">
    <location>
        <begin position="1"/>
        <end position="24"/>
    </location>
</feature>
<evidence type="ECO:0000313" key="4">
    <source>
        <dbReference type="WBParaSite" id="TCONS_00014329.p1"/>
    </source>
</evidence>
<keyword evidence="2" id="KW-1185">Reference proteome</keyword>
<dbReference type="AlphaFoldDB" id="A0A0K0E4E1"/>
<feature type="chain" id="PRO_5005327413" evidence="1">
    <location>
        <begin position="25"/>
        <end position="197"/>
    </location>
</feature>
<dbReference type="WBParaSite" id="TCONS_00014329.p1">
    <property type="protein sequence ID" value="TCONS_00014329.p1"/>
    <property type="gene ID" value="XLOC_009544"/>
</dbReference>
<accession>A0A0K0E4E1</accession>
<proteinExistence type="predicted"/>
<reference evidence="3" key="1">
    <citation type="submission" date="2015-08" db="UniProtKB">
        <authorList>
            <consortium name="WormBaseParasite"/>
        </authorList>
    </citation>
    <scope>IDENTIFICATION</scope>
</reference>
<dbReference type="Proteomes" id="UP000035681">
    <property type="component" value="Unplaced"/>
</dbReference>
<organism evidence="3">
    <name type="scientific">Strongyloides stercoralis</name>
    <name type="common">Threadworm</name>
    <dbReference type="NCBI Taxonomy" id="6248"/>
    <lineage>
        <taxon>Eukaryota</taxon>
        <taxon>Metazoa</taxon>
        <taxon>Ecdysozoa</taxon>
        <taxon>Nematoda</taxon>
        <taxon>Chromadorea</taxon>
        <taxon>Rhabditida</taxon>
        <taxon>Tylenchina</taxon>
        <taxon>Panagrolaimomorpha</taxon>
        <taxon>Strongyloidoidea</taxon>
        <taxon>Strongyloididae</taxon>
        <taxon>Strongyloides</taxon>
    </lineage>
</organism>
<sequence>MVITIKLQYFLLILLLLTTSKIDTFKLFDFFNFNVKETPKSTQNSSVIQIELLNETTTTVSEVTAETITNNEDELTITTSTITNNESHNESTISDDFNYNNQESIRNTSENTIFYLNEDGTNITDIDISNNHLNNNINVSENSYINETSTTTTFSKENDEQLIEITKNDLNFTSTITTIDIKESSGQQYKVELEESL</sequence>
<evidence type="ECO:0000256" key="1">
    <source>
        <dbReference type="SAM" id="SignalP"/>
    </source>
</evidence>
<keyword evidence="1" id="KW-0732">Signal</keyword>
<name>A0A0K0E4E1_STRER</name>
<protein>
    <submittedName>
        <fullName evidence="3 4">Uncharacterized protein</fullName>
    </submittedName>
</protein>